<feature type="compositionally biased region" description="Acidic residues" evidence="2">
    <location>
        <begin position="248"/>
        <end position="261"/>
    </location>
</feature>
<feature type="region of interest" description="Disordered" evidence="2">
    <location>
        <begin position="163"/>
        <end position="184"/>
    </location>
</feature>
<dbReference type="SUPFAM" id="SSF48464">
    <property type="entry name" value="ENTH/VHS domain"/>
    <property type="match status" value="1"/>
</dbReference>
<feature type="domain" description="ENTH" evidence="3">
    <location>
        <begin position="28"/>
        <end position="161"/>
    </location>
</feature>
<organism evidence="4 5">
    <name type="scientific">Dioszegia hungarica</name>
    <dbReference type="NCBI Taxonomy" id="4972"/>
    <lineage>
        <taxon>Eukaryota</taxon>
        <taxon>Fungi</taxon>
        <taxon>Dikarya</taxon>
        <taxon>Basidiomycota</taxon>
        <taxon>Agaricomycotina</taxon>
        <taxon>Tremellomycetes</taxon>
        <taxon>Tremellales</taxon>
        <taxon>Bulleribasidiaceae</taxon>
        <taxon>Dioszegia</taxon>
    </lineage>
</organism>
<dbReference type="GO" id="GO:0030276">
    <property type="term" value="F:clathrin binding"/>
    <property type="evidence" value="ECO:0007669"/>
    <property type="project" value="TreeGrafter"/>
</dbReference>
<feature type="compositionally biased region" description="Low complexity" evidence="2">
    <location>
        <begin position="351"/>
        <end position="369"/>
    </location>
</feature>
<feature type="compositionally biased region" description="Gly residues" evidence="2">
    <location>
        <begin position="175"/>
        <end position="184"/>
    </location>
</feature>
<dbReference type="GeneID" id="77726861"/>
<dbReference type="PROSITE" id="PS50942">
    <property type="entry name" value="ENTH"/>
    <property type="match status" value="1"/>
</dbReference>
<keyword evidence="5" id="KW-1185">Reference proteome</keyword>
<reference evidence="4" key="1">
    <citation type="journal article" date="2022" name="G3 (Bethesda)">
        <title>High quality genome of the basidiomycete yeast Dioszegia hungarica PDD-24b-2 isolated from cloud water.</title>
        <authorList>
            <person name="Jarrige D."/>
            <person name="Haridas S."/>
            <person name="Bleykasten-Grosshans C."/>
            <person name="Joly M."/>
            <person name="Nadalig T."/>
            <person name="Sancelme M."/>
            <person name="Vuilleumier S."/>
            <person name="Grigoriev I.V."/>
            <person name="Amato P."/>
            <person name="Bringel F."/>
        </authorList>
    </citation>
    <scope>NUCLEOTIDE SEQUENCE</scope>
    <source>
        <strain evidence="4">PDD-24b-2</strain>
    </source>
</reference>
<name>A0AA38H5P4_9TREE</name>
<gene>
    <name evidence="4" type="ORF">MKK02DRAFT_28861</name>
</gene>
<dbReference type="CDD" id="cd16992">
    <property type="entry name" value="ENTH_Ent3"/>
    <property type="match status" value="1"/>
</dbReference>
<dbReference type="PANTHER" id="PTHR12276">
    <property type="entry name" value="EPSIN/ENT-RELATED"/>
    <property type="match status" value="1"/>
</dbReference>
<dbReference type="Pfam" id="PF01417">
    <property type="entry name" value="ENTH"/>
    <property type="match status" value="1"/>
</dbReference>
<dbReference type="GO" id="GO:0006895">
    <property type="term" value="P:Golgi to endosome transport"/>
    <property type="evidence" value="ECO:0007669"/>
    <property type="project" value="TreeGrafter"/>
</dbReference>
<evidence type="ECO:0000256" key="2">
    <source>
        <dbReference type="SAM" id="MobiDB-lite"/>
    </source>
</evidence>
<dbReference type="PANTHER" id="PTHR12276:SF45">
    <property type="entry name" value="CLATHRIN INTERACTOR 1"/>
    <property type="match status" value="1"/>
</dbReference>
<feature type="region of interest" description="Disordered" evidence="2">
    <location>
        <begin position="200"/>
        <end position="507"/>
    </location>
</feature>
<dbReference type="FunFam" id="1.25.40.90:FF:000006">
    <property type="entry name" value="Clathrin interactor 1"/>
    <property type="match status" value="1"/>
</dbReference>
<dbReference type="InterPro" id="IPR013809">
    <property type="entry name" value="ENTH"/>
</dbReference>
<dbReference type="Proteomes" id="UP001164286">
    <property type="component" value="Unassembled WGS sequence"/>
</dbReference>
<evidence type="ECO:0000313" key="4">
    <source>
        <dbReference type="EMBL" id="KAI9634192.1"/>
    </source>
</evidence>
<dbReference type="GO" id="GO:0006897">
    <property type="term" value="P:endocytosis"/>
    <property type="evidence" value="ECO:0007669"/>
    <property type="project" value="TreeGrafter"/>
</dbReference>
<dbReference type="Gene3D" id="1.25.40.90">
    <property type="match status" value="1"/>
</dbReference>
<feature type="compositionally biased region" description="Gly residues" evidence="2">
    <location>
        <begin position="479"/>
        <end position="490"/>
    </location>
</feature>
<dbReference type="GO" id="GO:0005543">
    <property type="term" value="F:phospholipid binding"/>
    <property type="evidence" value="ECO:0007669"/>
    <property type="project" value="TreeGrafter"/>
</dbReference>
<accession>A0AA38H5P4</accession>
<dbReference type="RefSeq" id="XP_052943969.1">
    <property type="nucleotide sequence ID" value="XM_053087656.1"/>
</dbReference>
<evidence type="ECO:0000256" key="1">
    <source>
        <dbReference type="SAM" id="Coils"/>
    </source>
</evidence>
<proteinExistence type="predicted"/>
<dbReference type="GO" id="GO:0005829">
    <property type="term" value="C:cytosol"/>
    <property type="evidence" value="ECO:0007669"/>
    <property type="project" value="GOC"/>
</dbReference>
<keyword evidence="1" id="KW-0175">Coiled coil</keyword>
<dbReference type="AlphaFoldDB" id="A0AA38H5P4"/>
<dbReference type="InterPro" id="IPR008942">
    <property type="entry name" value="ENTH_VHS"/>
</dbReference>
<feature type="compositionally biased region" description="Basic and acidic residues" evidence="2">
    <location>
        <begin position="223"/>
        <end position="244"/>
    </location>
</feature>
<feature type="compositionally biased region" description="Polar residues" evidence="2">
    <location>
        <begin position="375"/>
        <end position="396"/>
    </location>
</feature>
<evidence type="ECO:0000259" key="3">
    <source>
        <dbReference type="PROSITE" id="PS50942"/>
    </source>
</evidence>
<comment type="caution">
    <text evidence="4">The sequence shown here is derived from an EMBL/GenBank/DDBJ whole genome shotgun (WGS) entry which is preliminary data.</text>
</comment>
<dbReference type="GO" id="GO:0005768">
    <property type="term" value="C:endosome"/>
    <property type="evidence" value="ECO:0007669"/>
    <property type="project" value="TreeGrafter"/>
</dbReference>
<dbReference type="EMBL" id="JAKWFO010000008">
    <property type="protein sequence ID" value="KAI9634192.1"/>
    <property type="molecule type" value="Genomic_DNA"/>
</dbReference>
<sequence>MDYIESLAKQAQQLTVYDLKSYYNQAKNAVLNVSEMEAKVREATNDDPWGASSTLMQQIADGTHNFQNFNEIMPCIYARFMEKEAREWRQIYKALTLLEFLVKNGSERVVDDARAHVSTIKMLRSFHYVDEKGKDQGINVRNRAQEIAALLVDVERIRTERRKARANKNKYQGQGNDGGGGMSFATGNGGRYGGFGSETVGGAGGGGGGSGGFDDYPGRAHRSARDRDTQHREQTRERESDRGQPQDNEYDEYEGADDFDDSGAPPRRRSPAVPAGGSTRQGGSKPQPPPKAAPPKKEVNLFDFGDDEPIGAPPPVAASAGASGSANIMSGDDDFDDFQTAPSTNAPTPVPSFTAAAAAPSRPAGANANLFDLLNATSKPPTSSQPPAYTPQTSNFGMMAPSQARPNYTATASTPSTTTMASAAAPKPKPSGGASTFDDLWNTSLSTVSSAPSGSGVQGKQSLNEMGQQKTVDKLWGMGASGGSGSGQNGGAAAKQGGAGDFDDLLL</sequence>
<evidence type="ECO:0000313" key="5">
    <source>
        <dbReference type="Proteomes" id="UP001164286"/>
    </source>
</evidence>
<feature type="compositionally biased region" description="Low complexity" evidence="2">
    <location>
        <begin position="317"/>
        <end position="326"/>
    </location>
</feature>
<protein>
    <recommendedName>
        <fullName evidence="3">ENTH domain-containing protein</fullName>
    </recommendedName>
</protein>
<dbReference type="GO" id="GO:0030125">
    <property type="term" value="C:clathrin vesicle coat"/>
    <property type="evidence" value="ECO:0007669"/>
    <property type="project" value="TreeGrafter"/>
</dbReference>
<feature type="coiled-coil region" evidence="1">
    <location>
        <begin position="19"/>
        <end position="46"/>
    </location>
</feature>
<feature type="compositionally biased region" description="Polar residues" evidence="2">
    <location>
        <begin position="441"/>
        <end position="470"/>
    </location>
</feature>
<dbReference type="GO" id="GO:0005886">
    <property type="term" value="C:plasma membrane"/>
    <property type="evidence" value="ECO:0007669"/>
    <property type="project" value="TreeGrafter"/>
</dbReference>
<dbReference type="SMART" id="SM00273">
    <property type="entry name" value="ENTH"/>
    <property type="match status" value="1"/>
</dbReference>
<feature type="compositionally biased region" description="Low complexity" evidence="2">
    <location>
        <begin position="409"/>
        <end position="426"/>
    </location>
</feature>
<feature type="compositionally biased region" description="Gly residues" evidence="2">
    <location>
        <begin position="200"/>
        <end position="212"/>
    </location>
</feature>